<dbReference type="InterPro" id="IPR038296">
    <property type="entry name" value="ParD_sf"/>
</dbReference>
<evidence type="ECO:0000313" key="2">
    <source>
        <dbReference type="Proteomes" id="UP000198145"/>
    </source>
</evidence>
<gene>
    <name evidence="1" type="ORF">CEG18_29045</name>
</gene>
<dbReference type="Gene3D" id="6.10.10.120">
    <property type="entry name" value="Antitoxin ParD1-like"/>
    <property type="match status" value="1"/>
</dbReference>
<accession>A0A2D0ABT9</accession>
<reference evidence="1 2" key="1">
    <citation type="submission" date="2017-06" db="EMBL/GenBank/DDBJ databases">
        <title>Draft genome of Pseudomonas nitroreducens DF05.</title>
        <authorList>
            <person name="Iyer R."/>
        </authorList>
    </citation>
    <scope>NUCLEOTIDE SEQUENCE [LARGE SCALE GENOMIC DNA]</scope>
    <source>
        <strain evidence="1 2">DF05</strain>
    </source>
</reference>
<dbReference type="Pfam" id="PF03693">
    <property type="entry name" value="ParD_antitoxin"/>
    <property type="match status" value="1"/>
</dbReference>
<dbReference type="EMBL" id="NJBA01000041">
    <property type="protein sequence ID" value="OWP47225.1"/>
    <property type="molecule type" value="Genomic_DNA"/>
</dbReference>
<dbReference type="AlphaFoldDB" id="A0A2D0ABT9"/>
<name>A0A2D0ABT9_PSENT</name>
<dbReference type="RefSeq" id="WP_088421821.1">
    <property type="nucleotide sequence ID" value="NZ_NJBA01000041.1"/>
</dbReference>
<dbReference type="Proteomes" id="UP000198145">
    <property type="component" value="Unassembled WGS sequence"/>
</dbReference>
<proteinExistence type="predicted"/>
<dbReference type="InterPro" id="IPR022789">
    <property type="entry name" value="ParD"/>
</dbReference>
<protein>
    <submittedName>
        <fullName evidence="1">CopG family transcriptional regulator</fullName>
    </submittedName>
</protein>
<evidence type="ECO:0000313" key="1">
    <source>
        <dbReference type="EMBL" id="OWP47225.1"/>
    </source>
</evidence>
<comment type="caution">
    <text evidence="1">The sequence shown here is derived from an EMBL/GenBank/DDBJ whole genome shotgun (WGS) entry which is preliminary data.</text>
</comment>
<organism evidence="1 2">
    <name type="scientific">Pseudomonas nitroreducens</name>
    <dbReference type="NCBI Taxonomy" id="46680"/>
    <lineage>
        <taxon>Bacteria</taxon>
        <taxon>Pseudomonadati</taxon>
        <taxon>Pseudomonadota</taxon>
        <taxon>Gammaproteobacteria</taxon>
        <taxon>Pseudomonadales</taxon>
        <taxon>Pseudomonadaceae</taxon>
        <taxon>Pseudomonas</taxon>
    </lineage>
</organism>
<sequence length="88" mass="9797">MTISLKLDDSDRERIERQLASGRFADASAVVSAGLELLEELGGARDQWLDVEVPARFADAEKNPDRLISGDEVFSRLEARHLSRKSGR</sequence>